<dbReference type="Gene3D" id="2.40.30.160">
    <property type="match status" value="1"/>
</dbReference>
<dbReference type="SUPFAM" id="SSF101790">
    <property type="entry name" value="Aminomethyltransferase beta-barrel domain"/>
    <property type="match status" value="1"/>
</dbReference>
<dbReference type="Gene3D" id="3.30.70.1400">
    <property type="entry name" value="Aminomethyltransferase beta-barrel domains"/>
    <property type="match status" value="1"/>
</dbReference>
<dbReference type="PANTHER" id="PTHR22602:SF0">
    <property type="entry name" value="TRANSFERASE CAF17, MITOCHONDRIAL-RELATED"/>
    <property type="match status" value="1"/>
</dbReference>
<evidence type="ECO:0000313" key="3">
    <source>
        <dbReference type="Proteomes" id="UP000839052"/>
    </source>
</evidence>
<dbReference type="InterPro" id="IPR029043">
    <property type="entry name" value="GcvT/YgfZ_C"/>
</dbReference>
<keyword evidence="3" id="KW-1185">Reference proteome</keyword>
<feature type="domain" description="GCVT N-terminal" evidence="1">
    <location>
        <begin position="29"/>
        <end position="253"/>
    </location>
</feature>
<dbReference type="PANTHER" id="PTHR22602">
    <property type="entry name" value="TRANSFERASE CAF17, MITOCHONDRIAL-RELATED"/>
    <property type="match status" value="1"/>
</dbReference>
<evidence type="ECO:0000313" key="2">
    <source>
        <dbReference type="EMBL" id="CAG9932384.1"/>
    </source>
</evidence>
<dbReference type="PIRSF" id="PIRSF006487">
    <property type="entry name" value="GcvT"/>
    <property type="match status" value="1"/>
</dbReference>
<sequence>MGSKMNSIWQDYLREQGAEIQDGIVQYFGAGQGELAAAQNGMVLCFLSQLGVLKVSGEDAETFLQNLLSSDVREVTPWHAQFSSLNSPKGRMLASFLIWRKGVLDDADKAFFLQLPLSLCADIQQRLSKYILRSKVKIEDVTDQQISFGWAGEGSEEQLKEYLGSVPVEPWGAEEVGNRISEHNDTGVIRLGEQRFQINTTTEHALALWQKLIVAGRPVGSPCWDWLTIRDGIPVIMPATQEQFVPQMANMELIGGVNFKKGCYPGQEIVARMQYLGKLKRRMYLAHIESDTPPLPGDELYSADMEGQASGMVVNASSAPDSGYDMLVVVQISSHKDQTVHWKSLQGAPLRFMKLPYPIY</sequence>
<dbReference type="InterPro" id="IPR045179">
    <property type="entry name" value="YgfZ/GcvT"/>
</dbReference>
<gene>
    <name evidence="2" type="ORF">NTG6680_1131</name>
</gene>
<proteinExistence type="predicted"/>
<dbReference type="Gene3D" id="3.30.70.1630">
    <property type="match status" value="1"/>
</dbReference>
<accession>A0ABN8ALD0</accession>
<dbReference type="InterPro" id="IPR006222">
    <property type="entry name" value="GCVT_N"/>
</dbReference>
<dbReference type="InterPro" id="IPR017703">
    <property type="entry name" value="YgfZ/GCV_T_CS"/>
</dbReference>
<evidence type="ECO:0000259" key="1">
    <source>
        <dbReference type="Pfam" id="PF01571"/>
    </source>
</evidence>
<dbReference type="NCBIfam" id="TIGR03317">
    <property type="entry name" value="ygfZ_signature"/>
    <property type="match status" value="1"/>
</dbReference>
<dbReference type="Pfam" id="PF01571">
    <property type="entry name" value="GCV_T"/>
    <property type="match status" value="1"/>
</dbReference>
<dbReference type="EMBL" id="OU912926">
    <property type="protein sequence ID" value="CAG9932384.1"/>
    <property type="molecule type" value="Genomic_DNA"/>
</dbReference>
<organism evidence="2 3">
    <name type="scientific">Candidatus Nitrotoga arctica</name>
    <dbReference type="NCBI Taxonomy" id="453162"/>
    <lineage>
        <taxon>Bacteria</taxon>
        <taxon>Pseudomonadati</taxon>
        <taxon>Pseudomonadota</taxon>
        <taxon>Betaproteobacteria</taxon>
        <taxon>Nitrosomonadales</taxon>
        <taxon>Gallionellaceae</taxon>
        <taxon>Candidatus Nitrotoga</taxon>
    </lineage>
</organism>
<reference evidence="2 3" key="1">
    <citation type="submission" date="2021-10" db="EMBL/GenBank/DDBJ databases">
        <authorList>
            <person name="Koch H."/>
        </authorList>
    </citation>
    <scope>NUCLEOTIDE SEQUENCE [LARGE SCALE GENOMIC DNA]</scope>
    <source>
        <strain evidence="2">6680</strain>
    </source>
</reference>
<dbReference type="Proteomes" id="UP000839052">
    <property type="component" value="Chromosome"/>
</dbReference>
<protein>
    <submittedName>
        <fullName evidence="2">Folate-dependent protein for Fe/S cluster synthesis/repair in oxidative stress</fullName>
    </submittedName>
</protein>
<name>A0ABN8ALD0_9PROT</name>
<dbReference type="SUPFAM" id="SSF103025">
    <property type="entry name" value="Folate-binding domain"/>
    <property type="match status" value="1"/>
</dbReference>